<protein>
    <recommendedName>
        <fullName evidence="2 5">Carbamate kinase</fullName>
    </recommendedName>
</protein>
<dbReference type="InterPro" id="IPR001048">
    <property type="entry name" value="Asp/Glu/Uridylate_kinase"/>
</dbReference>
<dbReference type="KEGG" id="tuz:TUZN_0442"/>
<dbReference type="PRINTS" id="PR01469">
    <property type="entry name" value="CARBMTKINASE"/>
</dbReference>
<dbReference type="STRING" id="999630.TUZN_0442"/>
<dbReference type="eggNOG" id="arCOG00863">
    <property type="taxonomic scope" value="Archaea"/>
</dbReference>
<evidence type="ECO:0000256" key="2">
    <source>
        <dbReference type="ARBA" id="ARBA00020752"/>
    </source>
</evidence>
<dbReference type="Proteomes" id="UP000008138">
    <property type="component" value="Chromosome"/>
</dbReference>
<keyword evidence="8" id="KW-1185">Reference proteome</keyword>
<comment type="similarity">
    <text evidence="1 5">Belongs to the carbamate kinase family.</text>
</comment>
<dbReference type="CDD" id="cd04235">
    <property type="entry name" value="AAK_CK"/>
    <property type="match status" value="1"/>
</dbReference>
<feature type="domain" description="Aspartate/glutamate/uridylate kinase" evidence="6">
    <location>
        <begin position="12"/>
        <end position="260"/>
    </location>
</feature>
<evidence type="ECO:0000313" key="7">
    <source>
        <dbReference type="EMBL" id="AEA11938.1"/>
    </source>
</evidence>
<evidence type="ECO:0000256" key="4">
    <source>
        <dbReference type="ARBA" id="ARBA00022777"/>
    </source>
</evidence>
<dbReference type="PANTHER" id="PTHR30409">
    <property type="entry name" value="CARBAMATE KINASE"/>
    <property type="match status" value="1"/>
</dbReference>
<evidence type="ECO:0000256" key="5">
    <source>
        <dbReference type="PIRNR" id="PIRNR000723"/>
    </source>
</evidence>
<dbReference type="EMBL" id="CP002590">
    <property type="protein sequence ID" value="AEA11938.1"/>
    <property type="molecule type" value="Genomic_DNA"/>
</dbReference>
<dbReference type="GO" id="GO:0019546">
    <property type="term" value="P:L-arginine deiminase pathway"/>
    <property type="evidence" value="ECO:0007669"/>
    <property type="project" value="TreeGrafter"/>
</dbReference>
<proteinExistence type="inferred from homology"/>
<keyword evidence="4 5" id="KW-0418">Kinase</keyword>
<dbReference type="GO" id="GO:0008804">
    <property type="term" value="F:carbamate kinase activity"/>
    <property type="evidence" value="ECO:0007669"/>
    <property type="project" value="InterPro"/>
</dbReference>
<evidence type="ECO:0000313" key="8">
    <source>
        <dbReference type="Proteomes" id="UP000008138"/>
    </source>
</evidence>
<dbReference type="PANTHER" id="PTHR30409:SF1">
    <property type="entry name" value="CARBAMATE KINASE-RELATED"/>
    <property type="match status" value="1"/>
</dbReference>
<dbReference type="GO" id="GO:0005829">
    <property type="term" value="C:cytosol"/>
    <property type="evidence" value="ECO:0007669"/>
    <property type="project" value="TreeGrafter"/>
</dbReference>
<dbReference type="SUPFAM" id="SSF53633">
    <property type="entry name" value="Carbamate kinase-like"/>
    <property type="match status" value="1"/>
</dbReference>
<dbReference type="PIRSF" id="PIRSF000723">
    <property type="entry name" value="Carbamate_kin"/>
    <property type="match status" value="1"/>
</dbReference>
<evidence type="ECO:0000256" key="1">
    <source>
        <dbReference type="ARBA" id="ARBA00011066"/>
    </source>
</evidence>
<evidence type="ECO:0000256" key="3">
    <source>
        <dbReference type="ARBA" id="ARBA00022679"/>
    </source>
</evidence>
<reference evidence="7 8" key="1">
    <citation type="journal article" date="2011" name="J. Bacteriol.">
        <title>Complete genome sequence of the thermoacidophilic crenarchaeon Thermoproteus uzoniensis 768-20.</title>
        <authorList>
            <person name="Mardanov A.V."/>
            <person name="Gumerov V.M."/>
            <person name="Beletsky A.V."/>
            <person name="Prokofeva M.I."/>
            <person name="Bonch-Osmolovskaya E.A."/>
            <person name="Ravin N.V."/>
            <person name="Skryabin K.G."/>
        </authorList>
    </citation>
    <scope>NUCLEOTIDE SEQUENCE [LARGE SCALE GENOMIC DNA]</scope>
    <source>
        <strain evidence="7 8">768-20</strain>
    </source>
</reference>
<dbReference type="HOGENOM" id="CLU_076278_0_0_2"/>
<dbReference type="AlphaFoldDB" id="F2L379"/>
<organism evidence="7 8">
    <name type="scientific">Thermoproteus uzoniensis (strain 768-20)</name>
    <dbReference type="NCBI Taxonomy" id="999630"/>
    <lineage>
        <taxon>Archaea</taxon>
        <taxon>Thermoproteota</taxon>
        <taxon>Thermoprotei</taxon>
        <taxon>Thermoproteales</taxon>
        <taxon>Thermoproteaceae</taxon>
        <taxon>Thermoproteus</taxon>
    </lineage>
</organism>
<dbReference type="InterPro" id="IPR003964">
    <property type="entry name" value="Carb_kinase"/>
</dbReference>
<evidence type="ECO:0000259" key="6">
    <source>
        <dbReference type="Pfam" id="PF00696"/>
    </source>
</evidence>
<accession>F2L379</accession>
<sequence length="285" mass="31206">MPMDQEEHIRNIRIAAQVVAKIAEEDGVRVVVTHGNGPQVGFFDELQLLAERRYFRLDALVAATQGLLGYLLAESIDEILGPGRAVAVVTRTLVDEEDQAFKNPTKFIGPAYPREVAERLAAKYGWSVREDVRRGWRRVVPSPEPVAVVEAEAIRALLDRGHIVIASGGGGVPVSKRGGVEAVVDKDLASQVLANALGAEAFVILTDVDGVYVDFNTPRRRKLDKVAAAELERLYREGQFPEGSMGPKVLATLRFLRNGGKWAAIGALEDGYQVFRWQKGTVILP</sequence>
<reference key="2">
    <citation type="submission" date="2011-03" db="EMBL/GenBank/DDBJ databases">
        <title>Complete genome sequence of the thermoacidophilic crenarchaeon Thermoproteus uzoniensis 768-20.</title>
        <authorList>
            <person name="Mardanov A.V."/>
            <person name="Gumerov V.M."/>
            <person name="Beletsky A.V."/>
            <person name="Prokofeva M.I."/>
            <person name="Bonch-Osmolovskaya E.A."/>
            <person name="Ravin N.V."/>
            <person name="Skryabin K.G."/>
        </authorList>
    </citation>
    <scope>NUCLEOTIDE SEQUENCE</scope>
    <source>
        <strain>768-20</strain>
    </source>
</reference>
<name>F2L379_THEU7</name>
<dbReference type="InterPro" id="IPR036393">
    <property type="entry name" value="AceGlu_kinase-like_sf"/>
</dbReference>
<gene>
    <name evidence="7" type="ordered locus">TUZN_0442</name>
</gene>
<dbReference type="Pfam" id="PF00696">
    <property type="entry name" value="AA_kinase"/>
    <property type="match status" value="1"/>
</dbReference>
<dbReference type="Gene3D" id="3.40.1160.10">
    <property type="entry name" value="Acetylglutamate kinase-like"/>
    <property type="match status" value="1"/>
</dbReference>
<keyword evidence="3 5" id="KW-0808">Transferase</keyword>